<name>A0A6P8YZP9_DROAB</name>
<dbReference type="AlphaFoldDB" id="A0A6P8YZP9"/>
<feature type="compositionally biased region" description="Polar residues" evidence="1">
    <location>
        <begin position="89"/>
        <end position="98"/>
    </location>
</feature>
<gene>
    <name evidence="3" type="primary">LOC117572007</name>
</gene>
<proteinExistence type="predicted"/>
<evidence type="ECO:0000313" key="3">
    <source>
        <dbReference type="RefSeq" id="XP_034110422.1"/>
    </source>
</evidence>
<feature type="region of interest" description="Disordered" evidence="1">
    <location>
        <begin position="188"/>
        <end position="322"/>
    </location>
</feature>
<sequence length="322" mass="35366">MAHINLNGKHPVEEERLVDMADCASTSKQALKKSRPNSKIVTNTGITTGAQKADQMPAVNGPPGLEKLEPTKKPNTRLQKRLQSQQSSNGAHTATDQSFFLMPTPIEPTKKPNTRLQKRLQSQQSSNGAHTATDQSTFLMPTPIDPKDIIETSQRLDMADCALMNKPSTSKQALRKRGPNSKIIINAGTTTAPQKADPMPAVNGPPELEKLEPTKKPNTRLQKRLQSQQSSNGAHTATDQSFFLMPTPIEPTKKPNTRLQKRLQSQQSSNGAHTATDQSSFLMSTPIDPRVVETSERLEAPSKPNTRLQKRLQSQGLQQPLP</sequence>
<protein>
    <submittedName>
        <fullName evidence="3">Uncharacterized protein LOC117572007</fullName>
    </submittedName>
</protein>
<organism evidence="2 3">
    <name type="scientific">Drosophila albomicans</name>
    <name type="common">Fruit fly</name>
    <dbReference type="NCBI Taxonomy" id="7291"/>
    <lineage>
        <taxon>Eukaryota</taxon>
        <taxon>Metazoa</taxon>
        <taxon>Ecdysozoa</taxon>
        <taxon>Arthropoda</taxon>
        <taxon>Hexapoda</taxon>
        <taxon>Insecta</taxon>
        <taxon>Pterygota</taxon>
        <taxon>Neoptera</taxon>
        <taxon>Endopterygota</taxon>
        <taxon>Diptera</taxon>
        <taxon>Brachycera</taxon>
        <taxon>Muscomorpha</taxon>
        <taxon>Ephydroidea</taxon>
        <taxon>Drosophilidae</taxon>
        <taxon>Drosophila</taxon>
    </lineage>
</organism>
<evidence type="ECO:0000256" key="1">
    <source>
        <dbReference type="SAM" id="MobiDB-lite"/>
    </source>
</evidence>
<dbReference type="Proteomes" id="UP000515160">
    <property type="component" value="Chromosome X"/>
</dbReference>
<feature type="compositionally biased region" description="Polar residues" evidence="1">
    <location>
        <begin position="270"/>
        <end position="283"/>
    </location>
</feature>
<feature type="region of interest" description="Disordered" evidence="1">
    <location>
        <begin position="26"/>
        <end position="143"/>
    </location>
</feature>
<feature type="compositionally biased region" description="Polar residues" evidence="1">
    <location>
        <begin position="303"/>
        <end position="322"/>
    </location>
</feature>
<feature type="compositionally biased region" description="Polar residues" evidence="1">
    <location>
        <begin position="232"/>
        <end position="241"/>
    </location>
</feature>
<dbReference type="RefSeq" id="XP_034110422.1">
    <property type="nucleotide sequence ID" value="XM_034254531.2"/>
</dbReference>
<accession>A0A6P8YZP9</accession>
<keyword evidence="2" id="KW-1185">Reference proteome</keyword>
<reference evidence="3" key="1">
    <citation type="submission" date="2025-08" db="UniProtKB">
        <authorList>
            <consortium name="RefSeq"/>
        </authorList>
    </citation>
    <scope>IDENTIFICATION</scope>
    <source>
        <strain evidence="3">15112-1751.03</strain>
        <tissue evidence="3">Whole Adult</tissue>
    </source>
</reference>
<evidence type="ECO:0000313" key="2">
    <source>
        <dbReference type="Proteomes" id="UP000515160"/>
    </source>
</evidence>
<feature type="compositionally biased region" description="Polar residues" evidence="1">
    <location>
        <begin position="37"/>
        <end position="50"/>
    </location>
</feature>
<feature type="compositionally biased region" description="Polar residues" evidence="1">
    <location>
        <begin position="127"/>
        <end position="139"/>
    </location>
</feature>
<dbReference type="GeneID" id="117572007"/>
<feature type="compositionally biased region" description="Basic and acidic residues" evidence="1">
    <location>
        <begin position="290"/>
        <end position="300"/>
    </location>
</feature>